<gene>
    <name evidence="1" type="ORF">BAE44_0010291</name>
</gene>
<proteinExistence type="predicted"/>
<evidence type="ECO:0000313" key="1">
    <source>
        <dbReference type="EMBL" id="OEL28690.1"/>
    </source>
</evidence>
<evidence type="ECO:0000313" key="2">
    <source>
        <dbReference type="Proteomes" id="UP000095767"/>
    </source>
</evidence>
<accession>A0A1E5VUA6</accession>
<name>A0A1E5VUA6_9POAL</name>
<dbReference type="AlphaFoldDB" id="A0A1E5VUA6"/>
<comment type="caution">
    <text evidence="1">The sequence shown here is derived from an EMBL/GenBank/DDBJ whole genome shotgun (WGS) entry which is preliminary data.</text>
</comment>
<organism evidence="1 2">
    <name type="scientific">Dichanthelium oligosanthes</name>
    <dbReference type="NCBI Taxonomy" id="888268"/>
    <lineage>
        <taxon>Eukaryota</taxon>
        <taxon>Viridiplantae</taxon>
        <taxon>Streptophyta</taxon>
        <taxon>Embryophyta</taxon>
        <taxon>Tracheophyta</taxon>
        <taxon>Spermatophyta</taxon>
        <taxon>Magnoliopsida</taxon>
        <taxon>Liliopsida</taxon>
        <taxon>Poales</taxon>
        <taxon>Poaceae</taxon>
        <taxon>PACMAD clade</taxon>
        <taxon>Panicoideae</taxon>
        <taxon>Panicodae</taxon>
        <taxon>Paniceae</taxon>
        <taxon>Dichantheliinae</taxon>
        <taxon>Dichanthelium</taxon>
    </lineage>
</organism>
<reference evidence="1 2" key="1">
    <citation type="submission" date="2016-09" db="EMBL/GenBank/DDBJ databases">
        <title>The draft genome of Dichanthelium oligosanthes: A C3 panicoid grass species.</title>
        <authorList>
            <person name="Studer A.J."/>
            <person name="Schnable J.C."/>
            <person name="Brutnell T.P."/>
        </authorList>
    </citation>
    <scope>NUCLEOTIDE SEQUENCE [LARGE SCALE GENOMIC DNA]</scope>
    <source>
        <strain evidence="2">cv. Kellogg 1175</strain>
        <tissue evidence="1">Leaf</tissue>
    </source>
</reference>
<dbReference type="EMBL" id="LWDX02029350">
    <property type="protein sequence ID" value="OEL28690.1"/>
    <property type="molecule type" value="Genomic_DNA"/>
</dbReference>
<keyword evidence="2" id="KW-1185">Reference proteome</keyword>
<sequence>MSLRLCPSVVVGEICRPLISRRCLDHCPITKQDQARSGAMSGRWSNSFRLSS</sequence>
<dbReference type="Proteomes" id="UP000095767">
    <property type="component" value="Unassembled WGS sequence"/>
</dbReference>
<protein>
    <submittedName>
        <fullName evidence="1">Uncharacterized protein</fullName>
    </submittedName>
</protein>